<dbReference type="PANTHER" id="PTHR10026">
    <property type="entry name" value="CYCLIN"/>
    <property type="match status" value="1"/>
</dbReference>
<feature type="region of interest" description="Disordered" evidence="1">
    <location>
        <begin position="369"/>
        <end position="464"/>
    </location>
</feature>
<sequence length="464" mass="51880">MPAQPQWIFPSCALLHTPSQANNKQVTLQVELAQRSQASNWAYRIVSTLFQSQREKEEHLVLVWATACMFIHRFYMRADLGEYSFKDLATTAVYLAFKDTEHMFKIKYIVRIVLAKQNRELKINQPVLDDSPEFKTLQSKILALEEILIHTLCFELIPPLPYQPFSRGLRRLHSVDTNIKIYKSWEMTGWSLINYSFNTPLCVLQSPETIAVAAYVCVRCLMCDIPLSELEHTFDTYKTQFGIVDQEDLEVKHYVSRGWAQVEECIAWMRYPERSFSVECLGPGWADRRPLPLPVSKGRPTDSSLLSSAVDRKLSASPSLLPSMANSPMNSPTDDSFLPSQPLKASSALSNSSLINPNNIREVHKITSAALPPPKPFNTTTLSLLPPAPSSPPPLPPSASPIPSSASLLRSNTMNDRPTESPDTPAATAPTALATCLNTPAPILVVDEKTDPNMEEREEGEVDE</sequence>
<keyword evidence="2" id="KW-0418">Kinase</keyword>
<keyword evidence="2" id="KW-0808">Transferase</keyword>
<protein>
    <submittedName>
        <fullName evidence="2">CDK9 kinase-activating protein cyclin T</fullName>
    </submittedName>
</protein>
<dbReference type="GO" id="GO:0016538">
    <property type="term" value="F:cyclin-dependent protein serine/threonine kinase regulator activity"/>
    <property type="evidence" value="ECO:0007669"/>
    <property type="project" value="InterPro"/>
</dbReference>
<dbReference type="InterPro" id="IPR043198">
    <property type="entry name" value="Cyclin/Ssn8"/>
</dbReference>
<feature type="compositionally biased region" description="Low complexity" evidence="1">
    <location>
        <begin position="317"/>
        <end position="329"/>
    </location>
</feature>
<dbReference type="InterPro" id="IPR036915">
    <property type="entry name" value="Cyclin-like_sf"/>
</dbReference>
<name>A0A0F7SUI3_PHARH</name>
<organism evidence="2">
    <name type="scientific">Phaffia rhodozyma</name>
    <name type="common">Yeast</name>
    <name type="synonym">Xanthophyllomyces dendrorhous</name>
    <dbReference type="NCBI Taxonomy" id="264483"/>
    <lineage>
        <taxon>Eukaryota</taxon>
        <taxon>Fungi</taxon>
        <taxon>Dikarya</taxon>
        <taxon>Basidiomycota</taxon>
        <taxon>Agaricomycotina</taxon>
        <taxon>Tremellomycetes</taxon>
        <taxon>Cystofilobasidiales</taxon>
        <taxon>Mrakiaceae</taxon>
        <taxon>Phaffia</taxon>
    </lineage>
</organism>
<evidence type="ECO:0000313" key="2">
    <source>
        <dbReference type="EMBL" id="CED83663.1"/>
    </source>
</evidence>
<feature type="compositionally biased region" description="Basic and acidic residues" evidence="1">
    <location>
        <begin position="446"/>
        <end position="455"/>
    </location>
</feature>
<evidence type="ECO:0000256" key="1">
    <source>
        <dbReference type="SAM" id="MobiDB-lite"/>
    </source>
</evidence>
<dbReference type="AlphaFoldDB" id="A0A0F7SUI3"/>
<dbReference type="GO" id="GO:0006357">
    <property type="term" value="P:regulation of transcription by RNA polymerase II"/>
    <property type="evidence" value="ECO:0007669"/>
    <property type="project" value="InterPro"/>
</dbReference>
<feature type="compositionally biased region" description="Low complexity" evidence="1">
    <location>
        <begin position="421"/>
        <end position="442"/>
    </location>
</feature>
<dbReference type="SUPFAM" id="SSF47954">
    <property type="entry name" value="Cyclin-like"/>
    <property type="match status" value="2"/>
</dbReference>
<proteinExistence type="predicted"/>
<feature type="compositionally biased region" description="Pro residues" evidence="1">
    <location>
        <begin position="386"/>
        <end position="400"/>
    </location>
</feature>
<feature type="region of interest" description="Disordered" evidence="1">
    <location>
        <begin position="317"/>
        <end position="344"/>
    </location>
</feature>
<reference evidence="2" key="1">
    <citation type="submission" date="2014-08" db="EMBL/GenBank/DDBJ databases">
        <authorList>
            <person name="Sharma Rahul"/>
            <person name="Thines Marco"/>
        </authorList>
    </citation>
    <scope>NUCLEOTIDE SEQUENCE</scope>
</reference>
<dbReference type="Gene3D" id="1.10.472.10">
    <property type="entry name" value="Cyclin-like"/>
    <property type="match status" value="2"/>
</dbReference>
<dbReference type="GO" id="GO:0016301">
    <property type="term" value="F:kinase activity"/>
    <property type="evidence" value="ECO:0007669"/>
    <property type="project" value="UniProtKB-KW"/>
</dbReference>
<accession>A0A0F7SUI3</accession>
<dbReference type="EMBL" id="LN483157">
    <property type="protein sequence ID" value="CED83663.1"/>
    <property type="molecule type" value="Genomic_DNA"/>
</dbReference>